<proteinExistence type="predicted"/>
<reference evidence="3" key="1">
    <citation type="journal article" date="2019" name="Int. J. Syst. Evol. Microbiol.">
        <title>The Global Catalogue of Microorganisms (GCM) 10K type strain sequencing project: providing services to taxonomists for standard genome sequencing and annotation.</title>
        <authorList>
            <consortium name="The Broad Institute Genomics Platform"/>
            <consortium name="The Broad Institute Genome Sequencing Center for Infectious Disease"/>
            <person name="Wu L."/>
            <person name="Ma J."/>
        </authorList>
    </citation>
    <scope>NUCLEOTIDE SEQUENCE [LARGE SCALE GENOMIC DNA]</scope>
    <source>
        <strain evidence="3">CCUG 59778</strain>
    </source>
</reference>
<accession>A0ABW0EUD8</accession>
<dbReference type="SUPFAM" id="SSF51197">
    <property type="entry name" value="Clavaminate synthase-like"/>
    <property type="match status" value="1"/>
</dbReference>
<name>A0ABW0EUD8_9PSEU</name>
<feature type="region of interest" description="Disordered" evidence="1">
    <location>
        <begin position="1"/>
        <end position="24"/>
    </location>
</feature>
<gene>
    <name evidence="2" type="ORF">ACFPM7_22605</name>
</gene>
<sequence>MPLGQGARTASTTPPTRGGTASSPEVSLLAVHDALIRLAEVFLGTDDLRLYSAEAWARYTGAAAAPTWYPRAEPARRDHQFAPAAPHLYDHEVPAVGPAGTVVAFELGTFHRGTALTCPRGARYSCHLSFRPSANDWGQRAASANRSHSPAWHRFVERAAPRQLALFGFPPPGHPFWTPATVSGLALRDPGLDVTPWKP</sequence>
<evidence type="ECO:0008006" key="4">
    <source>
        <dbReference type="Google" id="ProtNLM"/>
    </source>
</evidence>
<comment type="caution">
    <text evidence="2">The sequence shown here is derived from an EMBL/GenBank/DDBJ whole genome shotgun (WGS) entry which is preliminary data.</text>
</comment>
<evidence type="ECO:0000256" key="1">
    <source>
        <dbReference type="SAM" id="MobiDB-lite"/>
    </source>
</evidence>
<dbReference type="RefSeq" id="WP_378249721.1">
    <property type="nucleotide sequence ID" value="NZ_JBHSKF010000013.1"/>
</dbReference>
<dbReference type="Gene3D" id="2.60.120.620">
    <property type="entry name" value="q2cbj1_9rhob like domain"/>
    <property type="match status" value="1"/>
</dbReference>
<evidence type="ECO:0000313" key="3">
    <source>
        <dbReference type="Proteomes" id="UP001596157"/>
    </source>
</evidence>
<keyword evidence="3" id="KW-1185">Reference proteome</keyword>
<evidence type="ECO:0000313" key="2">
    <source>
        <dbReference type="EMBL" id="MFC5289855.1"/>
    </source>
</evidence>
<feature type="compositionally biased region" description="Polar residues" evidence="1">
    <location>
        <begin position="8"/>
        <end position="24"/>
    </location>
</feature>
<dbReference type="Proteomes" id="UP001596157">
    <property type="component" value="Unassembled WGS sequence"/>
</dbReference>
<organism evidence="2 3">
    <name type="scientific">Actinokineospora guangxiensis</name>
    <dbReference type="NCBI Taxonomy" id="1490288"/>
    <lineage>
        <taxon>Bacteria</taxon>
        <taxon>Bacillati</taxon>
        <taxon>Actinomycetota</taxon>
        <taxon>Actinomycetes</taxon>
        <taxon>Pseudonocardiales</taxon>
        <taxon>Pseudonocardiaceae</taxon>
        <taxon>Actinokineospora</taxon>
    </lineage>
</organism>
<dbReference type="EMBL" id="JBHSKF010000013">
    <property type="protein sequence ID" value="MFC5289855.1"/>
    <property type="molecule type" value="Genomic_DNA"/>
</dbReference>
<protein>
    <recommendedName>
        <fullName evidence="4">Phytanoyl-CoA dioxygenase PhyH</fullName>
    </recommendedName>
</protein>